<proteinExistence type="predicted"/>
<evidence type="ECO:0000256" key="1">
    <source>
        <dbReference type="SAM" id="Phobius"/>
    </source>
</evidence>
<keyword evidence="1" id="KW-1133">Transmembrane helix</keyword>
<dbReference type="InterPro" id="IPR032816">
    <property type="entry name" value="VTT_dom"/>
</dbReference>
<keyword evidence="1" id="KW-0472">Membrane</keyword>
<protein>
    <recommendedName>
        <fullName evidence="2">VTT domain-containing protein</fullName>
    </recommendedName>
</protein>
<evidence type="ECO:0000259" key="2">
    <source>
        <dbReference type="Pfam" id="PF09335"/>
    </source>
</evidence>
<evidence type="ECO:0000313" key="3">
    <source>
        <dbReference type="EMBL" id="HHK67863.1"/>
    </source>
</evidence>
<reference evidence="3" key="1">
    <citation type="journal article" date="2020" name="mSystems">
        <title>Genome- and Community-Level Interaction Insights into Carbon Utilization and Element Cycling Functions of Hydrothermarchaeota in Hydrothermal Sediment.</title>
        <authorList>
            <person name="Zhou Z."/>
            <person name="Liu Y."/>
            <person name="Xu W."/>
            <person name="Pan J."/>
            <person name="Luo Z.H."/>
            <person name="Li M."/>
        </authorList>
    </citation>
    <scope>NUCLEOTIDE SEQUENCE [LARGE SCALE GENOMIC DNA]</scope>
    <source>
        <strain evidence="3">SpSt-1056</strain>
    </source>
</reference>
<accession>A0A7C5LEX0</accession>
<feature type="transmembrane region" description="Helical" evidence="1">
    <location>
        <begin position="12"/>
        <end position="33"/>
    </location>
</feature>
<sequence>MDFFSADFWNGLTAYGYAGVFGASLLGSLLPFVSGPYIPPIIIAVMAGRLEPLPTALASAAGAALAKLILFRFFKSGRVLLSDETRRRMEPLERIVSKHGWLAVVGAAATPLPDDVVFVLLAVANYSSRLFLPTVFMGKLLITTAVAYLSLYWRDLACYIVECIVGEVNILHVTLIAVATAAAALAAVYLLTRLDWTKILTKLGLNP</sequence>
<name>A0A7C5LEX0_CALS0</name>
<dbReference type="GO" id="GO:0005886">
    <property type="term" value="C:plasma membrane"/>
    <property type="evidence" value="ECO:0007669"/>
    <property type="project" value="TreeGrafter"/>
</dbReference>
<dbReference type="PANTHER" id="PTHR42709">
    <property type="entry name" value="ALKALINE PHOSPHATASE LIKE PROTEIN"/>
    <property type="match status" value="1"/>
</dbReference>
<dbReference type="PANTHER" id="PTHR42709:SF10">
    <property type="entry name" value="SNARE ASSOCIATED GOLGI PROTEIN"/>
    <property type="match status" value="1"/>
</dbReference>
<organism evidence="3">
    <name type="scientific">Caldiarchaeum subterraneum</name>
    <dbReference type="NCBI Taxonomy" id="311458"/>
    <lineage>
        <taxon>Archaea</taxon>
        <taxon>Nitrososphaerota</taxon>
        <taxon>Candidatus Caldarchaeales</taxon>
        <taxon>Candidatus Caldarchaeaceae</taxon>
        <taxon>Candidatus Caldarchaeum</taxon>
    </lineage>
</organism>
<dbReference type="AlphaFoldDB" id="A0A7C5LEX0"/>
<comment type="caution">
    <text evidence="3">The sequence shown here is derived from an EMBL/GenBank/DDBJ whole genome shotgun (WGS) entry which is preliminary data.</text>
</comment>
<dbReference type="InterPro" id="IPR051311">
    <property type="entry name" value="DedA_domain"/>
</dbReference>
<gene>
    <name evidence="3" type="ORF">ENM11_01730</name>
</gene>
<feature type="domain" description="VTT" evidence="2">
    <location>
        <begin position="39"/>
        <end position="149"/>
    </location>
</feature>
<keyword evidence="1" id="KW-0812">Transmembrane</keyword>
<feature type="transmembrane region" description="Helical" evidence="1">
    <location>
        <begin position="170"/>
        <end position="192"/>
    </location>
</feature>
<feature type="transmembrane region" description="Helical" evidence="1">
    <location>
        <begin position="130"/>
        <end position="150"/>
    </location>
</feature>
<dbReference type="EMBL" id="DRWN01000015">
    <property type="protein sequence ID" value="HHK67863.1"/>
    <property type="molecule type" value="Genomic_DNA"/>
</dbReference>
<dbReference type="Pfam" id="PF09335">
    <property type="entry name" value="VTT_dom"/>
    <property type="match status" value="1"/>
</dbReference>